<accession>A0ABV2STX5</accession>
<evidence type="ECO:0000256" key="3">
    <source>
        <dbReference type="ARBA" id="ARBA00023015"/>
    </source>
</evidence>
<dbReference type="InterPro" id="IPR000792">
    <property type="entry name" value="Tscrpt_reg_LuxR_C"/>
</dbReference>
<feature type="domain" description="HTH luxR-type" evidence="7">
    <location>
        <begin position="127"/>
        <end position="154"/>
    </location>
</feature>
<keyword evidence="3" id="KW-0805">Transcription regulation</keyword>
<dbReference type="RefSeq" id="WP_354614987.1">
    <property type="nucleotide sequence ID" value="NZ_JBEXAE010000003.1"/>
</dbReference>
<name>A0ABV2STX5_9FLAO</name>
<protein>
    <recommendedName>
        <fullName evidence="2">RNA polymerase sigma factor SigS</fullName>
    </recommendedName>
</protein>
<organism evidence="8 9">
    <name type="scientific">Sediminicola arcticus</name>
    <dbReference type="NCBI Taxonomy" id="1574308"/>
    <lineage>
        <taxon>Bacteria</taxon>
        <taxon>Pseudomonadati</taxon>
        <taxon>Bacteroidota</taxon>
        <taxon>Flavobacteriia</taxon>
        <taxon>Flavobacteriales</taxon>
        <taxon>Flavobacteriaceae</taxon>
        <taxon>Sediminicola</taxon>
    </lineage>
</organism>
<dbReference type="PANTHER" id="PTHR43133:SF45">
    <property type="entry name" value="RNA POLYMERASE ECF-TYPE SIGMA FACTOR"/>
    <property type="match status" value="1"/>
</dbReference>
<dbReference type="InterPro" id="IPR013325">
    <property type="entry name" value="RNA_pol_sigma_r2"/>
</dbReference>
<dbReference type="Gene3D" id="1.10.1740.10">
    <property type="match status" value="1"/>
</dbReference>
<dbReference type="Pfam" id="PF08281">
    <property type="entry name" value="Sigma70_r4_2"/>
    <property type="match status" value="1"/>
</dbReference>
<dbReference type="Gene3D" id="1.10.10.10">
    <property type="entry name" value="Winged helix-like DNA-binding domain superfamily/Winged helix DNA-binding domain"/>
    <property type="match status" value="1"/>
</dbReference>
<dbReference type="InterPro" id="IPR036388">
    <property type="entry name" value="WH-like_DNA-bd_sf"/>
</dbReference>
<dbReference type="Pfam" id="PF04542">
    <property type="entry name" value="Sigma70_r2"/>
    <property type="match status" value="1"/>
</dbReference>
<evidence type="ECO:0000256" key="5">
    <source>
        <dbReference type="ARBA" id="ARBA00023163"/>
    </source>
</evidence>
<comment type="similarity">
    <text evidence="1">Belongs to the sigma-70 factor family.</text>
</comment>
<evidence type="ECO:0000259" key="7">
    <source>
        <dbReference type="PROSITE" id="PS00622"/>
    </source>
</evidence>
<dbReference type="InterPro" id="IPR016032">
    <property type="entry name" value="Sig_transdc_resp-reg_C-effctor"/>
</dbReference>
<dbReference type="InterPro" id="IPR013249">
    <property type="entry name" value="RNA_pol_sigma70_r4_t2"/>
</dbReference>
<gene>
    <name evidence="8" type="ORF">ABXZ36_08010</name>
</gene>
<evidence type="ECO:0000313" key="8">
    <source>
        <dbReference type="EMBL" id="MET6990591.1"/>
    </source>
</evidence>
<dbReference type="Proteomes" id="UP001549799">
    <property type="component" value="Unassembled WGS sequence"/>
</dbReference>
<keyword evidence="5" id="KW-0804">Transcription</keyword>
<dbReference type="NCBIfam" id="TIGR02937">
    <property type="entry name" value="sigma70-ECF"/>
    <property type="match status" value="1"/>
</dbReference>
<keyword evidence="4" id="KW-0731">Sigma factor</keyword>
<sequence length="163" mass="19353">MHKEEQFTTLIKKNEGIIFKITTLYTDHRDDQKDLYQDIVYQLWKSFDSFRNEAKISTWMYRIALNTALTRLKKRKRKPHEVGIDQVILEQTENDDPQFEERLKLVYAQIQNLNDLEKGIMLLLLEGKQYVEISLITGLTPTNVATRISRIKQKLKSQILKKQ</sequence>
<evidence type="ECO:0000256" key="1">
    <source>
        <dbReference type="ARBA" id="ARBA00007788"/>
    </source>
</evidence>
<evidence type="ECO:0000256" key="2">
    <source>
        <dbReference type="ARBA" id="ARBA00021245"/>
    </source>
</evidence>
<evidence type="ECO:0000256" key="6">
    <source>
        <dbReference type="ARBA" id="ARBA00024701"/>
    </source>
</evidence>
<comment type="caution">
    <text evidence="8">The sequence shown here is derived from an EMBL/GenBank/DDBJ whole genome shotgun (WGS) entry which is preliminary data.</text>
</comment>
<dbReference type="SUPFAM" id="SSF88946">
    <property type="entry name" value="Sigma2 domain of RNA polymerase sigma factors"/>
    <property type="match status" value="1"/>
</dbReference>
<dbReference type="PANTHER" id="PTHR43133">
    <property type="entry name" value="RNA POLYMERASE ECF-TYPE SIGMA FACTO"/>
    <property type="match status" value="1"/>
</dbReference>
<dbReference type="InterPro" id="IPR014284">
    <property type="entry name" value="RNA_pol_sigma-70_dom"/>
</dbReference>
<dbReference type="PROSITE" id="PS00622">
    <property type="entry name" value="HTH_LUXR_1"/>
    <property type="match status" value="1"/>
</dbReference>
<proteinExistence type="inferred from homology"/>
<dbReference type="EMBL" id="JBEXAE010000003">
    <property type="protein sequence ID" value="MET6990591.1"/>
    <property type="molecule type" value="Genomic_DNA"/>
</dbReference>
<keyword evidence="9" id="KW-1185">Reference proteome</keyword>
<reference evidence="8 9" key="1">
    <citation type="submission" date="2024-07" db="EMBL/GenBank/DDBJ databases">
        <title>The genome sequence of type strain Sediminicola arcticus GDMCC 1.2805.</title>
        <authorList>
            <person name="Liu Y."/>
        </authorList>
    </citation>
    <scope>NUCLEOTIDE SEQUENCE [LARGE SCALE GENOMIC DNA]</scope>
    <source>
        <strain evidence="8 9">GDMCC 1.2805</strain>
    </source>
</reference>
<comment type="function">
    <text evidence="6">Sigma factors are initiation factors that promote the attachment of RNA polymerase to specific initiation sites and are then released. Sigma-S contributes to the protection against external stress, thus playing a role in cellular fitness and survival.</text>
</comment>
<dbReference type="InterPro" id="IPR007627">
    <property type="entry name" value="RNA_pol_sigma70_r2"/>
</dbReference>
<evidence type="ECO:0000313" key="9">
    <source>
        <dbReference type="Proteomes" id="UP001549799"/>
    </source>
</evidence>
<dbReference type="SUPFAM" id="SSF46894">
    <property type="entry name" value="C-terminal effector domain of the bipartite response regulators"/>
    <property type="match status" value="1"/>
</dbReference>
<evidence type="ECO:0000256" key="4">
    <source>
        <dbReference type="ARBA" id="ARBA00023082"/>
    </source>
</evidence>
<dbReference type="InterPro" id="IPR039425">
    <property type="entry name" value="RNA_pol_sigma-70-like"/>
</dbReference>